<evidence type="ECO:0000256" key="1">
    <source>
        <dbReference type="SAM" id="SignalP"/>
    </source>
</evidence>
<sequence>MKRVTFALLAVLSFPCSADIIRLDVIASVSEITEYLGNISTAGRGDHNFHNDTIDIGTTMTATYLYDTNTEKGVTLADDPNSAIYRAIAQTHFSVGNWTYSHETDWPYSFAPRSYLIVRNDRQDEYFPDTFYASSSLFYSPALDIGPGEEYASFTFTAYSIDNIGLDSTAIPTSFSIEDFDVRQLNMLHSTRHDASETRRFLSLRADVMSVQFTNISNITSVPAPPVIWLLLCAIPLLLNQMQTRRNHT</sequence>
<evidence type="ECO:0008006" key="4">
    <source>
        <dbReference type="Google" id="ProtNLM"/>
    </source>
</evidence>
<accession>A0ABT7T0F2</accession>
<organism evidence="2 3">
    <name type="scientific">Alteromonas arenosi</name>
    <dbReference type="NCBI Taxonomy" id="3055817"/>
    <lineage>
        <taxon>Bacteria</taxon>
        <taxon>Pseudomonadati</taxon>
        <taxon>Pseudomonadota</taxon>
        <taxon>Gammaproteobacteria</taxon>
        <taxon>Alteromonadales</taxon>
        <taxon>Alteromonadaceae</taxon>
        <taxon>Alteromonas/Salinimonas group</taxon>
        <taxon>Alteromonas</taxon>
    </lineage>
</organism>
<comment type="caution">
    <text evidence="2">The sequence shown here is derived from an EMBL/GenBank/DDBJ whole genome shotgun (WGS) entry which is preliminary data.</text>
</comment>
<protein>
    <recommendedName>
        <fullName evidence="4">PEP-CTERM sorting domain-containing protein</fullName>
    </recommendedName>
</protein>
<feature type="chain" id="PRO_5047058939" description="PEP-CTERM sorting domain-containing protein" evidence="1">
    <location>
        <begin position="19"/>
        <end position="249"/>
    </location>
</feature>
<keyword evidence="3" id="KW-1185">Reference proteome</keyword>
<evidence type="ECO:0000313" key="3">
    <source>
        <dbReference type="Proteomes" id="UP001234343"/>
    </source>
</evidence>
<dbReference type="RefSeq" id="WP_289366593.1">
    <property type="nucleotide sequence ID" value="NZ_JAUCBP010000012.1"/>
</dbReference>
<gene>
    <name evidence="2" type="ORF">QTP81_14980</name>
</gene>
<proteinExistence type="predicted"/>
<dbReference type="EMBL" id="JAUCBP010000012">
    <property type="protein sequence ID" value="MDM7861905.1"/>
    <property type="molecule type" value="Genomic_DNA"/>
</dbReference>
<evidence type="ECO:0000313" key="2">
    <source>
        <dbReference type="EMBL" id="MDM7861905.1"/>
    </source>
</evidence>
<keyword evidence="1" id="KW-0732">Signal</keyword>
<feature type="signal peptide" evidence="1">
    <location>
        <begin position="1"/>
        <end position="18"/>
    </location>
</feature>
<name>A0ABT7T0F2_9ALTE</name>
<reference evidence="2 3" key="1">
    <citation type="submission" date="2023-06" db="EMBL/GenBank/DDBJ databases">
        <title>Alteromonas sp. ASW11-36 isolated from intertidal sand.</title>
        <authorList>
            <person name="Li Y."/>
        </authorList>
    </citation>
    <scope>NUCLEOTIDE SEQUENCE [LARGE SCALE GENOMIC DNA]</scope>
    <source>
        <strain evidence="2 3">ASW11-36</strain>
    </source>
</reference>
<dbReference type="Proteomes" id="UP001234343">
    <property type="component" value="Unassembled WGS sequence"/>
</dbReference>